<evidence type="ECO:0000256" key="8">
    <source>
        <dbReference type="ARBA" id="ARBA00022833"/>
    </source>
</evidence>
<dbReference type="InterPro" id="IPR056411">
    <property type="entry name" value="CysS_C"/>
</dbReference>
<evidence type="ECO:0000256" key="11">
    <source>
        <dbReference type="ARBA" id="ARBA00023146"/>
    </source>
</evidence>
<sequence length="484" mass="55366">MTIYVHNTLNNRREPFQNGEEGHIRMYSCGVTVYDVCHIGHGMQAIIYDMIRNYFEFKGFRVTYVRNFTDVDDKIIERAKQLGKTALEHSQDMIEASNRDIALLGVKPATHEPKVSEHIEEIVAMIESLVDKGFAYESEGDVYYNVRTYTDYGRLSNRDPEEMRCGARVEINTRKRDPLDFALWKKAKEGEVSWPSPWSEGRPGWHIECSAMAKKYLGENFDIHGGGKDLIFPHHENEIAQSCAAHDKEYANFWIHNGLITVDGKKMSKSAGNFLSIKDAVAKYHPETIRYTILKHHYSANINFDEQSYYDAYSRLLYFYNTLARIEELKQQFPNPEEKIPPGLEPPSLHEAFVTAMDDDFNTVNAIAELGRGFKFINDVLAMKKPKMKQKAHVLIRTAETLRECLAVLGLCEAPPQEALAGIQEYLIKARDIDVARVDALMAEREQARTDKNWARADEIRATLNEEGIQVMDGADGTTWQVQP</sequence>
<comment type="subunit">
    <text evidence="3 12">Monomer.</text>
</comment>
<dbReference type="Proteomes" id="UP000663929">
    <property type="component" value="Chromosome"/>
</dbReference>
<dbReference type="GO" id="GO:0005524">
    <property type="term" value="F:ATP binding"/>
    <property type="evidence" value="ECO:0007669"/>
    <property type="project" value="UniProtKB-UniRule"/>
</dbReference>
<keyword evidence="6 12" id="KW-0479">Metal-binding</keyword>
<dbReference type="InterPro" id="IPR009080">
    <property type="entry name" value="tRNAsynth_Ia_anticodon-bd"/>
</dbReference>
<organism evidence="14 15">
    <name type="scientific">Sulfidibacter corallicola</name>
    <dbReference type="NCBI Taxonomy" id="2818388"/>
    <lineage>
        <taxon>Bacteria</taxon>
        <taxon>Pseudomonadati</taxon>
        <taxon>Acidobacteriota</taxon>
        <taxon>Holophagae</taxon>
        <taxon>Acanthopleuribacterales</taxon>
        <taxon>Acanthopleuribacteraceae</taxon>
        <taxon>Sulfidibacter</taxon>
    </lineage>
</organism>
<evidence type="ECO:0000256" key="1">
    <source>
        <dbReference type="ARBA" id="ARBA00004496"/>
    </source>
</evidence>
<evidence type="ECO:0000256" key="10">
    <source>
        <dbReference type="ARBA" id="ARBA00022917"/>
    </source>
</evidence>
<dbReference type="Pfam" id="PF09190">
    <property type="entry name" value="DALR_2"/>
    <property type="match status" value="1"/>
</dbReference>
<dbReference type="KEGG" id="scor:J3U87_14155"/>
<keyword evidence="15" id="KW-1185">Reference proteome</keyword>
<feature type="short sequence motif" description="'HIGH' region" evidence="12">
    <location>
        <begin position="31"/>
        <end position="41"/>
    </location>
</feature>
<dbReference type="InterPro" id="IPR032678">
    <property type="entry name" value="tRNA-synt_1_cat_dom"/>
</dbReference>
<dbReference type="Gene3D" id="3.40.50.620">
    <property type="entry name" value="HUPs"/>
    <property type="match status" value="1"/>
</dbReference>
<dbReference type="InterPro" id="IPR014729">
    <property type="entry name" value="Rossmann-like_a/b/a_fold"/>
</dbReference>
<evidence type="ECO:0000256" key="9">
    <source>
        <dbReference type="ARBA" id="ARBA00022840"/>
    </source>
</evidence>
<keyword evidence="9 12" id="KW-0067">ATP-binding</keyword>
<evidence type="ECO:0000256" key="6">
    <source>
        <dbReference type="ARBA" id="ARBA00022723"/>
    </source>
</evidence>
<feature type="binding site" evidence="12">
    <location>
        <position position="234"/>
    </location>
    <ligand>
        <name>Zn(2+)</name>
        <dbReference type="ChEBI" id="CHEBI:29105"/>
    </ligand>
</feature>
<dbReference type="InterPro" id="IPR024909">
    <property type="entry name" value="Cys-tRNA/MSH_ligase"/>
</dbReference>
<evidence type="ECO:0000256" key="2">
    <source>
        <dbReference type="ARBA" id="ARBA00005594"/>
    </source>
</evidence>
<dbReference type="SMART" id="SM00840">
    <property type="entry name" value="DALR_2"/>
    <property type="match status" value="1"/>
</dbReference>
<comment type="similarity">
    <text evidence="2 12">Belongs to the class-I aminoacyl-tRNA synthetase family.</text>
</comment>
<dbReference type="RefSeq" id="WP_237383696.1">
    <property type="nucleotide sequence ID" value="NZ_CP071793.1"/>
</dbReference>
<feature type="binding site" evidence="12">
    <location>
        <position position="209"/>
    </location>
    <ligand>
        <name>Zn(2+)</name>
        <dbReference type="ChEBI" id="CHEBI:29105"/>
    </ligand>
</feature>
<dbReference type="GO" id="GO:0004817">
    <property type="term" value="F:cysteine-tRNA ligase activity"/>
    <property type="evidence" value="ECO:0007669"/>
    <property type="project" value="UniProtKB-UniRule"/>
</dbReference>
<dbReference type="AlphaFoldDB" id="A0A8A4TWU4"/>
<keyword evidence="5 12" id="KW-0436">Ligase</keyword>
<feature type="binding site" evidence="12">
    <location>
        <position position="238"/>
    </location>
    <ligand>
        <name>Zn(2+)</name>
        <dbReference type="ChEBI" id="CHEBI:29105"/>
    </ligand>
</feature>
<keyword evidence="7 12" id="KW-0547">Nucleotide-binding</keyword>
<evidence type="ECO:0000256" key="4">
    <source>
        <dbReference type="ARBA" id="ARBA00022490"/>
    </source>
</evidence>
<evidence type="ECO:0000256" key="5">
    <source>
        <dbReference type="ARBA" id="ARBA00022598"/>
    </source>
</evidence>
<comment type="cofactor">
    <cofactor evidence="12">
        <name>Zn(2+)</name>
        <dbReference type="ChEBI" id="CHEBI:29105"/>
    </cofactor>
    <text evidence="12">Binds 1 zinc ion per subunit.</text>
</comment>
<keyword evidence="4 12" id="KW-0963">Cytoplasm</keyword>
<keyword evidence="11 12" id="KW-0030">Aminoacyl-tRNA synthetase</keyword>
<dbReference type="GO" id="GO:0008270">
    <property type="term" value="F:zinc ion binding"/>
    <property type="evidence" value="ECO:0007669"/>
    <property type="project" value="UniProtKB-UniRule"/>
</dbReference>
<dbReference type="EC" id="6.1.1.16" evidence="12"/>
<evidence type="ECO:0000313" key="15">
    <source>
        <dbReference type="Proteomes" id="UP000663929"/>
    </source>
</evidence>
<evidence type="ECO:0000313" key="14">
    <source>
        <dbReference type="EMBL" id="QTD53594.1"/>
    </source>
</evidence>
<dbReference type="Pfam" id="PF01406">
    <property type="entry name" value="tRNA-synt_1e"/>
    <property type="match status" value="1"/>
</dbReference>
<proteinExistence type="inferred from homology"/>
<dbReference type="SUPFAM" id="SSF52374">
    <property type="entry name" value="Nucleotidylyl transferase"/>
    <property type="match status" value="1"/>
</dbReference>
<dbReference type="Pfam" id="PF23493">
    <property type="entry name" value="CysS_C"/>
    <property type="match status" value="1"/>
</dbReference>
<dbReference type="PANTHER" id="PTHR10890">
    <property type="entry name" value="CYSTEINYL-TRNA SYNTHETASE"/>
    <property type="match status" value="1"/>
</dbReference>
<dbReference type="HAMAP" id="MF_00041">
    <property type="entry name" value="Cys_tRNA_synth"/>
    <property type="match status" value="1"/>
</dbReference>
<dbReference type="NCBIfam" id="TIGR00435">
    <property type="entry name" value="cysS"/>
    <property type="match status" value="1"/>
</dbReference>
<comment type="subcellular location">
    <subcellularLocation>
        <location evidence="1 12">Cytoplasm</location>
    </subcellularLocation>
</comment>
<dbReference type="Gene3D" id="1.20.120.1910">
    <property type="entry name" value="Cysteine-tRNA ligase, C-terminal anti-codon recognition domain"/>
    <property type="match status" value="1"/>
</dbReference>
<accession>A0A8A4TWU4</accession>
<keyword evidence="8 12" id="KW-0862">Zinc</keyword>
<name>A0A8A4TWU4_SULCO</name>
<protein>
    <recommendedName>
        <fullName evidence="12">Cysteine--tRNA ligase</fullName>
        <ecNumber evidence="12">6.1.1.16</ecNumber>
    </recommendedName>
    <alternativeName>
        <fullName evidence="12">Cysteinyl-tRNA synthetase</fullName>
        <shortName evidence="12">CysRS</shortName>
    </alternativeName>
</protein>
<keyword evidence="10 12" id="KW-0648">Protein biosynthesis</keyword>
<dbReference type="GO" id="GO:0006423">
    <property type="term" value="P:cysteinyl-tRNA aminoacylation"/>
    <property type="evidence" value="ECO:0007669"/>
    <property type="project" value="UniProtKB-UniRule"/>
</dbReference>
<comment type="catalytic activity">
    <reaction evidence="12">
        <text>tRNA(Cys) + L-cysteine + ATP = L-cysteinyl-tRNA(Cys) + AMP + diphosphate</text>
        <dbReference type="Rhea" id="RHEA:17773"/>
        <dbReference type="Rhea" id="RHEA-COMP:9661"/>
        <dbReference type="Rhea" id="RHEA-COMP:9679"/>
        <dbReference type="ChEBI" id="CHEBI:30616"/>
        <dbReference type="ChEBI" id="CHEBI:33019"/>
        <dbReference type="ChEBI" id="CHEBI:35235"/>
        <dbReference type="ChEBI" id="CHEBI:78442"/>
        <dbReference type="ChEBI" id="CHEBI:78517"/>
        <dbReference type="ChEBI" id="CHEBI:456215"/>
        <dbReference type="EC" id="6.1.1.16"/>
    </reaction>
</comment>
<dbReference type="GO" id="GO:0005829">
    <property type="term" value="C:cytosol"/>
    <property type="evidence" value="ECO:0007669"/>
    <property type="project" value="TreeGrafter"/>
</dbReference>
<feature type="domain" description="Cysteinyl-tRNA synthetase class Ia DALR" evidence="13">
    <location>
        <begin position="352"/>
        <end position="420"/>
    </location>
</feature>
<feature type="binding site" evidence="12">
    <location>
        <position position="269"/>
    </location>
    <ligand>
        <name>ATP</name>
        <dbReference type="ChEBI" id="CHEBI:30616"/>
    </ligand>
</feature>
<reference evidence="14" key="1">
    <citation type="submission" date="2021-03" db="EMBL/GenBank/DDBJ databases">
        <title>Acanthopleuribacteraceae sp. M133.</title>
        <authorList>
            <person name="Wang G."/>
        </authorList>
    </citation>
    <scope>NUCLEOTIDE SEQUENCE</scope>
    <source>
        <strain evidence="14">M133</strain>
    </source>
</reference>
<evidence type="ECO:0000259" key="13">
    <source>
        <dbReference type="SMART" id="SM00840"/>
    </source>
</evidence>
<dbReference type="SUPFAM" id="SSF47323">
    <property type="entry name" value="Anticodon-binding domain of a subclass of class I aminoacyl-tRNA synthetases"/>
    <property type="match status" value="1"/>
</dbReference>
<evidence type="ECO:0000256" key="7">
    <source>
        <dbReference type="ARBA" id="ARBA00022741"/>
    </source>
</evidence>
<dbReference type="FunFam" id="3.40.50.620:FF:000009">
    <property type="entry name" value="Cysteine--tRNA ligase"/>
    <property type="match status" value="1"/>
</dbReference>
<dbReference type="PRINTS" id="PR00983">
    <property type="entry name" value="TRNASYNTHCYS"/>
</dbReference>
<dbReference type="InterPro" id="IPR015273">
    <property type="entry name" value="Cys-tRNA-synt_Ia_DALR"/>
</dbReference>
<dbReference type="InterPro" id="IPR015803">
    <property type="entry name" value="Cys-tRNA-ligase"/>
</dbReference>
<gene>
    <name evidence="12" type="primary">cysS</name>
    <name evidence="14" type="ORF">J3U87_14155</name>
</gene>
<feature type="binding site" evidence="12">
    <location>
        <position position="29"/>
    </location>
    <ligand>
        <name>Zn(2+)</name>
        <dbReference type="ChEBI" id="CHEBI:29105"/>
    </ligand>
</feature>
<evidence type="ECO:0000256" key="3">
    <source>
        <dbReference type="ARBA" id="ARBA00011245"/>
    </source>
</evidence>
<dbReference type="PANTHER" id="PTHR10890:SF3">
    <property type="entry name" value="CYSTEINE--TRNA LIGASE, CYTOPLASMIC"/>
    <property type="match status" value="1"/>
</dbReference>
<dbReference type="CDD" id="cd00672">
    <property type="entry name" value="CysRS_core"/>
    <property type="match status" value="1"/>
</dbReference>
<feature type="short sequence motif" description="'KMSKS' region" evidence="12">
    <location>
        <begin position="266"/>
        <end position="270"/>
    </location>
</feature>
<dbReference type="EMBL" id="CP071793">
    <property type="protein sequence ID" value="QTD53594.1"/>
    <property type="molecule type" value="Genomic_DNA"/>
</dbReference>
<evidence type="ECO:0000256" key="12">
    <source>
        <dbReference type="HAMAP-Rule" id="MF_00041"/>
    </source>
</evidence>